<keyword evidence="3" id="KW-1185">Reference proteome</keyword>
<evidence type="ECO:0000313" key="3">
    <source>
        <dbReference type="Proteomes" id="UP000662074"/>
    </source>
</evidence>
<evidence type="ECO:0000256" key="1">
    <source>
        <dbReference type="SAM" id="Phobius"/>
    </source>
</evidence>
<protein>
    <submittedName>
        <fullName evidence="2">Uncharacterized protein</fullName>
    </submittedName>
</protein>
<proteinExistence type="predicted"/>
<reference evidence="2" key="2">
    <citation type="submission" date="2020-09" db="EMBL/GenBank/DDBJ databases">
        <authorList>
            <person name="Sun Q."/>
            <person name="Sedlacek I."/>
        </authorList>
    </citation>
    <scope>NUCLEOTIDE SEQUENCE</scope>
    <source>
        <strain evidence="2">CCM 8711</strain>
    </source>
</reference>
<sequence length="85" mass="9358">MQNTVKYLYHYFNYKPQIGILSALTSYVIAVKGLLLTDETLKLVAAISSCAGCVVGCATALSWIVRGVIGGIKIYRQFKIKSKKQ</sequence>
<dbReference type="Proteomes" id="UP000662074">
    <property type="component" value="Unassembled WGS sequence"/>
</dbReference>
<comment type="caution">
    <text evidence="2">The sequence shown here is derived from an EMBL/GenBank/DDBJ whole genome shotgun (WGS) entry which is preliminary data.</text>
</comment>
<dbReference type="AlphaFoldDB" id="A0A917J9R7"/>
<keyword evidence="1" id="KW-0812">Transmembrane</keyword>
<keyword evidence="1" id="KW-1133">Transmembrane helix</keyword>
<keyword evidence="1" id="KW-0472">Membrane</keyword>
<gene>
    <name evidence="2" type="ORF">GCM10011425_24160</name>
</gene>
<reference evidence="2" key="1">
    <citation type="journal article" date="2014" name="Int. J. Syst. Evol. Microbiol.">
        <title>Complete genome sequence of Corynebacterium casei LMG S-19264T (=DSM 44701T), isolated from a smear-ripened cheese.</title>
        <authorList>
            <consortium name="US DOE Joint Genome Institute (JGI-PGF)"/>
            <person name="Walter F."/>
            <person name="Albersmeier A."/>
            <person name="Kalinowski J."/>
            <person name="Ruckert C."/>
        </authorList>
    </citation>
    <scope>NUCLEOTIDE SEQUENCE</scope>
    <source>
        <strain evidence="2">CCM 8711</strain>
    </source>
</reference>
<feature type="transmembrane region" description="Helical" evidence="1">
    <location>
        <begin position="43"/>
        <end position="69"/>
    </location>
</feature>
<dbReference type="EMBL" id="BMDO01000006">
    <property type="protein sequence ID" value="GGI51204.1"/>
    <property type="molecule type" value="Genomic_DNA"/>
</dbReference>
<name>A0A917J9R7_9SPHI</name>
<dbReference type="RefSeq" id="WP_415783258.1">
    <property type="nucleotide sequence ID" value="NZ_CBCSDW010000008.1"/>
</dbReference>
<accession>A0A917J9R7</accession>
<organism evidence="2 3">
    <name type="scientific">Mucilaginibacter galii</name>
    <dbReference type="NCBI Taxonomy" id="2005073"/>
    <lineage>
        <taxon>Bacteria</taxon>
        <taxon>Pseudomonadati</taxon>
        <taxon>Bacteroidota</taxon>
        <taxon>Sphingobacteriia</taxon>
        <taxon>Sphingobacteriales</taxon>
        <taxon>Sphingobacteriaceae</taxon>
        <taxon>Mucilaginibacter</taxon>
    </lineage>
</organism>
<evidence type="ECO:0000313" key="2">
    <source>
        <dbReference type="EMBL" id="GGI51204.1"/>
    </source>
</evidence>